<comment type="caution">
    <text evidence="1">The sequence shown here is derived from an EMBL/GenBank/DDBJ whole genome shotgun (WGS) entry which is preliminary data.</text>
</comment>
<dbReference type="EMBL" id="SDDQ01000189">
    <property type="protein sequence ID" value="TCZ39555.1"/>
    <property type="molecule type" value="Genomic_DNA"/>
</dbReference>
<dbReference type="AlphaFoldDB" id="A0A483ZF57"/>
<dbReference type="InterPro" id="IPR012605">
    <property type="entry name" value="RepA1_leader_peptide_Tap"/>
</dbReference>
<proteinExistence type="predicted"/>
<dbReference type="Pfam" id="PF08048">
    <property type="entry name" value="RepA1_leader"/>
    <property type="match status" value="1"/>
</dbReference>
<protein>
    <submittedName>
        <fullName evidence="1">RepA leader peptide Tap</fullName>
    </submittedName>
</protein>
<evidence type="ECO:0000313" key="1">
    <source>
        <dbReference type="EMBL" id="TCZ39555.1"/>
    </source>
</evidence>
<sequence>MLRKLQAQFLCHSLLQCNISAGSGD</sequence>
<dbReference type="NCBIfam" id="TIGR03475">
    <property type="entry name" value="tap_IncFII_lead"/>
    <property type="match status" value="1"/>
</dbReference>
<accession>A0A483ZF57</accession>
<organism evidence="1">
    <name type="scientific">Klebsiella pneumoniae</name>
    <dbReference type="NCBI Taxonomy" id="573"/>
    <lineage>
        <taxon>Bacteria</taxon>
        <taxon>Pseudomonadati</taxon>
        <taxon>Pseudomonadota</taxon>
        <taxon>Gammaproteobacteria</taxon>
        <taxon>Enterobacterales</taxon>
        <taxon>Enterobacteriaceae</taxon>
        <taxon>Klebsiella/Raoultella group</taxon>
        <taxon>Klebsiella</taxon>
        <taxon>Klebsiella pneumoniae complex</taxon>
    </lineage>
</organism>
<name>A0A483ZF57_KLEPN</name>
<gene>
    <name evidence="1" type="primary">tap</name>
    <name evidence="1" type="ORF">ETH65_28785</name>
</gene>
<reference evidence="1" key="1">
    <citation type="submission" date="2019-01" db="EMBL/GenBank/DDBJ databases">
        <authorList>
            <person name="Lista F."/>
            <person name="Anselmo A."/>
        </authorList>
    </citation>
    <scope>NUCLEOTIDE SEQUENCE</scope>
    <source>
        <strain evidence="1">5R</strain>
    </source>
</reference>